<name>A0A1H6RW22_9BACT</name>
<sequence length="286" mass="31812">MLNPRVSLLIGVIAISIFPVLVKWAPVSGISSAFYRMSIAVIFLVPYVLFKKKLQRPERELWLLIFICGILFGSDIAIWNLSIHYSNATQATLLTNLSPVWVGIGSALFLHERPGKHFWIGTFVALSGMVILMGPETFMQMRFDKGFIMAVTSGLLYASYMIVSKRVLNQLNIVSFMTYSMSVSSFYLLIICLGMGEPLWHFSPVIWGVLGIQGLVCQLLGWLTISYAVQKLDAQRVSLSLLSQSIVTGLLAWIFINEKVTLQMIIGGLIILAGIGITFLKRKALS</sequence>
<dbReference type="InterPro" id="IPR037185">
    <property type="entry name" value="EmrE-like"/>
</dbReference>
<feature type="transmembrane region" description="Helical" evidence="1">
    <location>
        <begin position="7"/>
        <end position="27"/>
    </location>
</feature>
<feature type="transmembrane region" description="Helical" evidence="1">
    <location>
        <begin position="202"/>
        <end position="225"/>
    </location>
</feature>
<organism evidence="3 4">
    <name type="scientific">Dyadobacter koreensis</name>
    <dbReference type="NCBI Taxonomy" id="408657"/>
    <lineage>
        <taxon>Bacteria</taxon>
        <taxon>Pseudomonadati</taxon>
        <taxon>Bacteroidota</taxon>
        <taxon>Cytophagia</taxon>
        <taxon>Cytophagales</taxon>
        <taxon>Spirosomataceae</taxon>
        <taxon>Dyadobacter</taxon>
    </lineage>
</organism>
<dbReference type="EMBL" id="FNXY01000002">
    <property type="protein sequence ID" value="SEI60058.1"/>
    <property type="molecule type" value="Genomic_DNA"/>
</dbReference>
<feature type="transmembrane region" description="Helical" evidence="1">
    <location>
        <begin position="93"/>
        <end position="110"/>
    </location>
</feature>
<evidence type="ECO:0000313" key="3">
    <source>
        <dbReference type="EMBL" id="SEI60058.1"/>
    </source>
</evidence>
<evidence type="ECO:0000259" key="2">
    <source>
        <dbReference type="Pfam" id="PF00892"/>
    </source>
</evidence>
<dbReference type="PANTHER" id="PTHR22911:SF76">
    <property type="entry name" value="EAMA DOMAIN-CONTAINING PROTEIN"/>
    <property type="match status" value="1"/>
</dbReference>
<dbReference type="RefSeq" id="WP_090334258.1">
    <property type="nucleotide sequence ID" value="NZ_FNXY01000002.1"/>
</dbReference>
<dbReference type="InterPro" id="IPR000620">
    <property type="entry name" value="EamA_dom"/>
</dbReference>
<keyword evidence="1" id="KW-0472">Membrane</keyword>
<feature type="transmembrane region" description="Helical" evidence="1">
    <location>
        <begin position="62"/>
        <end position="81"/>
    </location>
</feature>
<keyword evidence="4" id="KW-1185">Reference proteome</keyword>
<feature type="transmembrane region" description="Helical" evidence="1">
    <location>
        <begin position="117"/>
        <end position="134"/>
    </location>
</feature>
<feature type="transmembrane region" description="Helical" evidence="1">
    <location>
        <begin position="146"/>
        <end position="164"/>
    </location>
</feature>
<gene>
    <name evidence="3" type="ORF">SAMN04487995_1584</name>
</gene>
<evidence type="ECO:0000313" key="4">
    <source>
        <dbReference type="Proteomes" id="UP000199532"/>
    </source>
</evidence>
<accession>A0A1H6RW22</accession>
<dbReference type="Proteomes" id="UP000199532">
    <property type="component" value="Unassembled WGS sequence"/>
</dbReference>
<keyword evidence="1" id="KW-0812">Transmembrane</keyword>
<feature type="transmembrane region" description="Helical" evidence="1">
    <location>
        <begin position="176"/>
        <end position="196"/>
    </location>
</feature>
<dbReference type="GO" id="GO:0016020">
    <property type="term" value="C:membrane"/>
    <property type="evidence" value="ECO:0007669"/>
    <property type="project" value="InterPro"/>
</dbReference>
<protein>
    <submittedName>
        <fullName evidence="3">Permease of the drug/metabolite transporter (DMT) superfamily</fullName>
    </submittedName>
</protein>
<dbReference type="OrthoDB" id="1523209at2"/>
<dbReference type="SUPFAM" id="SSF103481">
    <property type="entry name" value="Multidrug resistance efflux transporter EmrE"/>
    <property type="match status" value="2"/>
</dbReference>
<feature type="domain" description="EamA" evidence="2">
    <location>
        <begin position="145"/>
        <end position="279"/>
    </location>
</feature>
<feature type="transmembrane region" description="Helical" evidence="1">
    <location>
        <begin position="262"/>
        <end position="280"/>
    </location>
</feature>
<evidence type="ECO:0000256" key="1">
    <source>
        <dbReference type="SAM" id="Phobius"/>
    </source>
</evidence>
<keyword evidence="1" id="KW-1133">Transmembrane helix</keyword>
<dbReference type="PANTHER" id="PTHR22911">
    <property type="entry name" value="ACYL-MALONYL CONDENSING ENZYME-RELATED"/>
    <property type="match status" value="1"/>
</dbReference>
<feature type="domain" description="EamA" evidence="2">
    <location>
        <begin position="8"/>
        <end position="133"/>
    </location>
</feature>
<feature type="transmembrane region" description="Helical" evidence="1">
    <location>
        <begin position="33"/>
        <end position="50"/>
    </location>
</feature>
<dbReference type="AlphaFoldDB" id="A0A1H6RW22"/>
<feature type="transmembrane region" description="Helical" evidence="1">
    <location>
        <begin position="237"/>
        <end position="256"/>
    </location>
</feature>
<dbReference type="Pfam" id="PF00892">
    <property type="entry name" value="EamA"/>
    <property type="match status" value="2"/>
</dbReference>
<dbReference type="STRING" id="408657.SAMN04487995_1584"/>
<reference evidence="3 4" key="1">
    <citation type="submission" date="2016-10" db="EMBL/GenBank/DDBJ databases">
        <authorList>
            <person name="de Groot N.N."/>
        </authorList>
    </citation>
    <scope>NUCLEOTIDE SEQUENCE [LARGE SCALE GENOMIC DNA]</scope>
    <source>
        <strain evidence="3 4">DSM 19938</strain>
    </source>
</reference>
<proteinExistence type="predicted"/>